<dbReference type="UniPathway" id="UPA00232"/>
<name>A0A0L0EM76_9GAMM</name>
<comment type="subcellular location">
    <subcellularLocation>
        <location evidence="1">Cytoplasm</location>
    </subcellularLocation>
</comment>
<proteinExistence type="inferred from homology"/>
<dbReference type="OrthoDB" id="5297354at2"/>
<evidence type="ECO:0000313" key="4">
    <source>
        <dbReference type="Proteomes" id="UP000036850"/>
    </source>
</evidence>
<comment type="function">
    <text evidence="1">Required for efficient ubiquinone (coenzyme Q) biosynthesis. UbiK is probably an accessory factor of Ubi enzymes and facilitates ubiquinone biosynthesis by acting as an assembly factor, a targeting factor, or both.</text>
</comment>
<dbReference type="AlphaFoldDB" id="A0A0L0EM76"/>
<dbReference type="PANTHER" id="PTHR38040">
    <property type="entry name" value="UBIQUINONE BIOSYNTHESIS ACCESSORY FACTOR UBIK"/>
    <property type="match status" value="1"/>
</dbReference>
<comment type="similarity">
    <text evidence="1">Belongs to the UbiK family.</text>
</comment>
<dbReference type="InterPro" id="IPR007475">
    <property type="entry name" value="UbiK"/>
</dbReference>
<keyword evidence="1" id="KW-0175">Coiled coil</keyword>
<dbReference type="GO" id="GO:0006744">
    <property type="term" value="P:ubiquinone biosynthetic process"/>
    <property type="evidence" value="ECO:0007669"/>
    <property type="project" value="UniProtKB-UniRule"/>
</dbReference>
<dbReference type="Pfam" id="PF04380">
    <property type="entry name" value="BMFP"/>
    <property type="match status" value="1"/>
</dbReference>
<dbReference type="NCBIfam" id="NF047835">
    <property type="entry name" value="UbiqAccUbiK"/>
    <property type="match status" value="1"/>
</dbReference>
<reference evidence="4" key="1">
    <citation type="submission" date="2015-07" db="EMBL/GenBank/DDBJ databases">
        <title>Draft genome sequence of a Pseudoalteromonas rubra strain, OCN096, isolated from Kaneohe Bay, Oahu, Hawaii.</title>
        <authorList>
            <person name="Beurmann S."/>
            <person name="Ushijima B."/>
            <person name="Belcaid M."/>
            <person name="Callahan S.M."/>
            <person name="Aeby G.S."/>
        </authorList>
    </citation>
    <scope>NUCLEOTIDE SEQUENCE [LARGE SCALE GENOMIC DNA]</scope>
    <source>
        <strain evidence="4">OCN096</strain>
    </source>
</reference>
<dbReference type="PANTHER" id="PTHR38040:SF1">
    <property type="entry name" value="UBIQUINONE BIOSYNTHESIS ACCESSORY FACTOR UBIK"/>
    <property type="match status" value="1"/>
</dbReference>
<organism evidence="3 4">
    <name type="scientific">Pseudoalteromonas rubra</name>
    <dbReference type="NCBI Taxonomy" id="43658"/>
    <lineage>
        <taxon>Bacteria</taxon>
        <taxon>Pseudomonadati</taxon>
        <taxon>Pseudomonadota</taxon>
        <taxon>Gammaproteobacteria</taxon>
        <taxon>Alteromonadales</taxon>
        <taxon>Pseudoalteromonadaceae</taxon>
        <taxon>Pseudoalteromonas</taxon>
    </lineage>
</organism>
<evidence type="ECO:0000313" key="5">
    <source>
        <dbReference type="Proteomes" id="UP000069015"/>
    </source>
</evidence>
<dbReference type="Proteomes" id="UP000036850">
    <property type="component" value="Unassembled WGS sequence"/>
</dbReference>
<dbReference type="GO" id="GO:0005829">
    <property type="term" value="C:cytosol"/>
    <property type="evidence" value="ECO:0007669"/>
    <property type="project" value="TreeGrafter"/>
</dbReference>
<dbReference type="KEGG" id="prr:AT705_10525"/>
<comment type="pathway">
    <text evidence="1">Cofactor biosynthesis; ubiquinone biosynthesis.</text>
</comment>
<dbReference type="Proteomes" id="UP000069015">
    <property type="component" value="Chromosome 1"/>
</dbReference>
<sequence>MINPAKIEEIAKQISSNMPQGVKNLADTFESKTKQAIQNKLAEMDFVSREEFDIQSKVLIKTREKLTELETKVAELEAKLAAQDSDQPEQ</sequence>
<reference evidence="3" key="2">
    <citation type="submission" date="2015-07" db="EMBL/GenBank/DDBJ databases">
        <title>MeaNS - Measles Nucleotide Surveillance Program.</title>
        <authorList>
            <person name="Tran T."/>
            <person name="Druce J."/>
        </authorList>
    </citation>
    <scope>NUCLEOTIDE SEQUENCE</scope>
    <source>
        <strain evidence="3">OCN096</strain>
    </source>
</reference>
<evidence type="ECO:0000313" key="2">
    <source>
        <dbReference type="EMBL" id="ALU43340.1"/>
    </source>
</evidence>
<keyword evidence="1" id="KW-0963">Cytoplasm</keyword>
<dbReference type="EMBL" id="CP013611">
    <property type="protein sequence ID" value="ALU43340.1"/>
    <property type="molecule type" value="Genomic_DNA"/>
</dbReference>
<accession>A0A0L0EM76</accession>
<gene>
    <name evidence="1" type="primary">ubiK</name>
    <name evidence="3" type="ORF">AC626_25705</name>
    <name evidence="2" type="ORF">AT705_10525</name>
</gene>
<dbReference type="EMBL" id="LFZX01000436">
    <property type="protein sequence ID" value="KNC65033.1"/>
    <property type="molecule type" value="Genomic_DNA"/>
</dbReference>
<protein>
    <recommendedName>
        <fullName evidence="1">Ubiquinone biosynthesis accessory factor UbiK</fullName>
    </recommendedName>
</protein>
<reference evidence="2 5" key="3">
    <citation type="submission" date="2015-12" db="EMBL/GenBank/DDBJ databases">
        <title>Complete genome sequence of Pseudoalteromonas rubra SCSIO 6842, harboring a conjugative plasmid.</title>
        <authorList>
            <person name="Li B."/>
            <person name="Wang X."/>
        </authorList>
    </citation>
    <scope>NUCLEOTIDE SEQUENCE [LARGE SCALE GENOMIC DNA]</scope>
    <source>
        <strain evidence="2 5">SCSIO 6842</strain>
    </source>
</reference>
<dbReference type="HAMAP" id="MF_02216">
    <property type="entry name" value="UbiK"/>
    <property type="match status" value="1"/>
</dbReference>
<evidence type="ECO:0000256" key="1">
    <source>
        <dbReference type="HAMAP-Rule" id="MF_02216"/>
    </source>
</evidence>
<dbReference type="PATRIC" id="fig|43658.6.peg.4482"/>
<evidence type="ECO:0000313" key="3">
    <source>
        <dbReference type="EMBL" id="KNC65033.1"/>
    </source>
</evidence>
<dbReference type="RefSeq" id="WP_049866620.1">
    <property type="nucleotide sequence ID" value="NZ_CP013611.1"/>
</dbReference>
<keyword evidence="1" id="KW-0831">Ubiquinone biosynthesis</keyword>
<feature type="coiled-coil region" evidence="1">
    <location>
        <begin position="59"/>
        <end position="86"/>
    </location>
</feature>